<sequence>MNVGNLLNKKWGRIEDYGFNSTARVASYAGIDPATGKYIYNFTGSTDTPTIQENNNDKGNTGVSRWSMQLTLKYKF</sequence>
<proteinExistence type="predicted"/>
<accession>A0A9P7C023</accession>
<evidence type="ECO:0000313" key="2">
    <source>
        <dbReference type="Proteomes" id="UP000740926"/>
    </source>
</evidence>
<protein>
    <submittedName>
        <fullName evidence="1">Uncharacterized protein</fullName>
    </submittedName>
</protein>
<evidence type="ECO:0000313" key="1">
    <source>
        <dbReference type="EMBL" id="KAG1530015.1"/>
    </source>
</evidence>
<dbReference type="EMBL" id="JAANIU010013413">
    <property type="protein sequence ID" value="KAG1530015.1"/>
    <property type="molecule type" value="Genomic_DNA"/>
</dbReference>
<keyword evidence="2" id="KW-1185">Reference proteome</keyword>
<dbReference type="Proteomes" id="UP000740926">
    <property type="component" value="Unassembled WGS sequence"/>
</dbReference>
<name>A0A9P7C023_9FUNG</name>
<comment type="caution">
    <text evidence="1">The sequence shown here is derived from an EMBL/GenBank/DDBJ whole genome shotgun (WGS) entry which is preliminary data.</text>
</comment>
<gene>
    <name evidence="1" type="ORF">G6F50_017605</name>
</gene>
<dbReference type="AlphaFoldDB" id="A0A9P7C023"/>
<organism evidence="1 2">
    <name type="scientific">Rhizopus delemar</name>
    <dbReference type="NCBI Taxonomy" id="936053"/>
    <lineage>
        <taxon>Eukaryota</taxon>
        <taxon>Fungi</taxon>
        <taxon>Fungi incertae sedis</taxon>
        <taxon>Mucoromycota</taxon>
        <taxon>Mucoromycotina</taxon>
        <taxon>Mucoromycetes</taxon>
        <taxon>Mucorales</taxon>
        <taxon>Mucorineae</taxon>
        <taxon>Rhizopodaceae</taxon>
        <taxon>Rhizopus</taxon>
    </lineage>
</organism>
<reference evidence="1 2" key="1">
    <citation type="journal article" date="2020" name="Microb. Genom.">
        <title>Genetic diversity of clinical and environmental Mucorales isolates obtained from an investigation of mucormycosis cases among solid organ transplant recipients.</title>
        <authorList>
            <person name="Nguyen M.H."/>
            <person name="Kaul D."/>
            <person name="Muto C."/>
            <person name="Cheng S.J."/>
            <person name="Richter R.A."/>
            <person name="Bruno V.M."/>
            <person name="Liu G."/>
            <person name="Beyhan S."/>
            <person name="Sundermann A.J."/>
            <person name="Mounaud S."/>
            <person name="Pasculle A.W."/>
            <person name="Nierman W.C."/>
            <person name="Driscoll E."/>
            <person name="Cumbie R."/>
            <person name="Clancy C.J."/>
            <person name="Dupont C.L."/>
        </authorList>
    </citation>
    <scope>NUCLEOTIDE SEQUENCE [LARGE SCALE GENOMIC DNA]</scope>
    <source>
        <strain evidence="1 2">GL24</strain>
    </source>
</reference>